<dbReference type="GO" id="GO:0016020">
    <property type="term" value="C:membrane"/>
    <property type="evidence" value="ECO:0007669"/>
    <property type="project" value="UniProtKB-SubCell"/>
</dbReference>
<evidence type="ECO:0000256" key="7">
    <source>
        <dbReference type="ARBA" id="ARBA00023136"/>
    </source>
</evidence>
<dbReference type="EMBL" id="MT081005">
    <property type="protein sequence ID" value="QPM65921.1"/>
    <property type="molecule type" value="mRNA"/>
</dbReference>
<dbReference type="PANTHER" id="PTHR31086">
    <property type="entry name" value="ALUMINUM-ACTIVATED MALATE TRANSPORTER 10"/>
    <property type="match status" value="1"/>
</dbReference>
<proteinExistence type="evidence at transcript level"/>
<keyword evidence="5 9" id="KW-1133">Transmembrane helix</keyword>
<keyword evidence="8" id="KW-0407">Ion channel</keyword>
<feature type="transmembrane region" description="Helical" evidence="9">
    <location>
        <begin position="107"/>
        <end position="127"/>
    </location>
</feature>
<evidence type="ECO:0000256" key="4">
    <source>
        <dbReference type="ARBA" id="ARBA00022692"/>
    </source>
</evidence>
<keyword evidence="7 9" id="KW-0472">Membrane</keyword>
<comment type="subcellular location">
    <subcellularLocation>
        <location evidence="1">Membrane</location>
        <topology evidence="1">Multi-pass membrane protein</topology>
    </subcellularLocation>
</comment>
<reference evidence="10" key="1">
    <citation type="submission" date="2020-02" db="EMBL/GenBank/DDBJ databases">
        <title>Enhanced citrate synthesis and efflux is involved in aluminum resistance in alfalfa (Medicago sativa L.).</title>
        <authorList>
            <person name="Sun G."/>
            <person name="Zhu H."/>
            <person name="Wen S."/>
            <person name="Liu L."/>
            <person name="Gou L."/>
            <person name="Guo Z."/>
        </authorList>
    </citation>
    <scope>NUCLEOTIDE SEQUENCE</scope>
</reference>
<feature type="transmembrane region" description="Helical" evidence="9">
    <location>
        <begin position="133"/>
        <end position="152"/>
    </location>
</feature>
<dbReference type="GO" id="GO:0015743">
    <property type="term" value="P:malate transport"/>
    <property type="evidence" value="ECO:0007669"/>
    <property type="project" value="InterPro"/>
</dbReference>
<dbReference type="GO" id="GO:0034220">
    <property type="term" value="P:monoatomic ion transmembrane transport"/>
    <property type="evidence" value="ECO:0007669"/>
    <property type="project" value="UniProtKB-KW"/>
</dbReference>
<evidence type="ECO:0000256" key="2">
    <source>
        <dbReference type="ARBA" id="ARBA00007079"/>
    </source>
</evidence>
<evidence type="ECO:0000256" key="8">
    <source>
        <dbReference type="ARBA" id="ARBA00023303"/>
    </source>
</evidence>
<keyword evidence="4 9" id="KW-0812">Transmembrane</keyword>
<evidence type="ECO:0000313" key="10">
    <source>
        <dbReference type="EMBL" id="QPM65921.1"/>
    </source>
</evidence>
<dbReference type="Pfam" id="PF11744">
    <property type="entry name" value="ALMT"/>
    <property type="match status" value="1"/>
</dbReference>
<organism evidence="10">
    <name type="scientific">Medicago sativa</name>
    <name type="common">Alfalfa</name>
    <dbReference type="NCBI Taxonomy" id="3879"/>
    <lineage>
        <taxon>Eukaryota</taxon>
        <taxon>Viridiplantae</taxon>
        <taxon>Streptophyta</taxon>
        <taxon>Embryophyta</taxon>
        <taxon>Tracheophyta</taxon>
        <taxon>Spermatophyta</taxon>
        <taxon>Magnoliopsida</taxon>
        <taxon>eudicotyledons</taxon>
        <taxon>Gunneridae</taxon>
        <taxon>Pentapetalae</taxon>
        <taxon>rosids</taxon>
        <taxon>fabids</taxon>
        <taxon>Fabales</taxon>
        <taxon>Fabaceae</taxon>
        <taxon>Papilionoideae</taxon>
        <taxon>50 kb inversion clade</taxon>
        <taxon>NPAAA clade</taxon>
        <taxon>Hologalegina</taxon>
        <taxon>IRL clade</taxon>
        <taxon>Trifolieae</taxon>
        <taxon>Medicago</taxon>
    </lineage>
</organism>
<feature type="transmembrane region" description="Helical" evidence="9">
    <location>
        <begin position="191"/>
        <end position="214"/>
    </location>
</feature>
<sequence>MVSPNMNQEKACVLVRVWEQIRDFPKVLMKKVLCICRLSKEIAQDDPRKVIHSLKVGLAISLVSLFYYYQPLYENFGLSAVWAVMTVVVVFEYTVGATLGKGLNRTMATLAAGALGVGAHYLASLSGETGEPILIGFFVFLQAAIASFIRFFPKVKSRYDYGMLIFILTFSLISVSGFRDDEVLKMAHKRLSTIFLGGSACVMISIFVCPVWAGEELHDSIAIKLEILGDFLEAFVGEYFKTTKEEESKDKKSFLEGYKSILNSKSNDESLANFARWEPGHGKFKFRHPWNRYLKIGALSRQCAYRMEALKEQLNSDTKGSHEIRSTIQELCTEMCLESSMALKQLSSSIKTMTRNSSPETHVANAKAAVKSLNSLLQSSLWKEADLLSVIPAVTVASLLIDIVDCTEEIADSANVLASIINFVVDETNEKLPKEVSQSPTCECAEPDPKIENSHVVIIVDDSKCNKCNKI</sequence>
<comment type="similarity">
    <text evidence="2">Belongs to the aromatic acid exporter (TC 2.A.85) family.</text>
</comment>
<accession>A0A7T1AHA8</accession>
<keyword evidence="3" id="KW-0813">Transport</keyword>
<feature type="transmembrane region" description="Helical" evidence="9">
    <location>
        <begin position="159"/>
        <end position="179"/>
    </location>
</feature>
<dbReference type="AlphaFoldDB" id="A0A7T1AHA8"/>
<evidence type="ECO:0000256" key="1">
    <source>
        <dbReference type="ARBA" id="ARBA00004141"/>
    </source>
</evidence>
<gene>
    <name evidence="10" type="primary">ALMT1</name>
</gene>
<feature type="transmembrane region" description="Helical" evidence="9">
    <location>
        <begin position="50"/>
        <end position="70"/>
    </location>
</feature>
<protein>
    <submittedName>
        <fullName evidence="10">Aluminum-activated citrate transporter 1</fullName>
    </submittedName>
</protein>
<feature type="transmembrane region" description="Helical" evidence="9">
    <location>
        <begin position="76"/>
        <end position="95"/>
    </location>
</feature>
<evidence type="ECO:0000256" key="3">
    <source>
        <dbReference type="ARBA" id="ARBA00022448"/>
    </source>
</evidence>
<evidence type="ECO:0000256" key="6">
    <source>
        <dbReference type="ARBA" id="ARBA00023065"/>
    </source>
</evidence>
<evidence type="ECO:0000256" key="9">
    <source>
        <dbReference type="SAM" id="Phobius"/>
    </source>
</evidence>
<dbReference type="InterPro" id="IPR020966">
    <property type="entry name" value="ALMT"/>
</dbReference>
<keyword evidence="6" id="KW-0406">Ion transport</keyword>
<name>A0A7T1AHA8_MEDSA</name>
<evidence type="ECO:0000256" key="5">
    <source>
        <dbReference type="ARBA" id="ARBA00022989"/>
    </source>
</evidence>